<evidence type="ECO:0000313" key="1">
    <source>
        <dbReference type="EMBL" id="QII88889.1"/>
    </source>
</evidence>
<organismHost>
    <name type="scientific">Ornithodoros</name>
    <name type="common">relapsing fever ticks</name>
    <dbReference type="NCBI Taxonomy" id="6937"/>
</organismHost>
<gene>
    <name evidence="1" type="primary">505_9R</name>
</gene>
<name>A0A6G7KU86_ASF</name>
<protein>
    <submittedName>
        <fullName evidence="1">p505_9R</fullName>
    </submittedName>
</protein>
<dbReference type="EMBL" id="MN641877">
    <property type="protein sequence ID" value="QII88889.1"/>
    <property type="molecule type" value="Genomic_DNA"/>
</dbReference>
<organismHost>
    <name type="scientific">Phacochoerus africanus</name>
    <name type="common">Warthog</name>
    <dbReference type="NCBI Taxonomy" id="41426"/>
</organismHost>
<reference evidence="1" key="1">
    <citation type="submission" date="2019-11" db="EMBL/GenBank/DDBJ databases">
        <authorList>
            <person name="Ndlovu S.S."/>
            <person name="Carulei O."/>
        </authorList>
    </citation>
    <scope>NUCLEOTIDE SEQUENCE [LARGE SCALE GENOMIC DNA]</scope>
    <source>
        <strain evidence="1">RSA_2_2004</strain>
    </source>
</reference>
<organismHost>
    <name type="scientific">Phacochoerus aethiopicus</name>
    <name type="common">Warthog</name>
    <dbReference type="NCBI Taxonomy" id="85517"/>
</organismHost>
<organismHost>
    <name type="scientific">Sus scrofa</name>
    <name type="common">Pig</name>
    <dbReference type="NCBI Taxonomy" id="9823"/>
</organismHost>
<organismHost>
    <name type="scientific">Potamochoerus larvatus</name>
    <name type="common">Bushpig</name>
    <dbReference type="NCBI Taxonomy" id="273792"/>
</organismHost>
<sequence length="517" mass="58958">MSEEPFSSTCALTQACGSTAGIILGRPWFSYTSGCLLYMCTPDLDPINPYGCTNCSLGRKCGHCQAFLTVERESTICHHTSLTGQTICSVSKVLQPNWGLPSDSTTVSRSRNLRKMSCIICYMYLSMLISTCYTRYHAAHFSKIWRRSVWKQRNGSTSVCDGMPITKLCYYQMDTIYPACLYLGSHFYHCFCYKRFIFVFFTLHASSGYNVYCTYKLYLNHITPSCICIKKGTFCLCTTIFAIWRSSGYSVVSGCTIQPYENFGPFYSCNSPCNGCKAVTPCCGVAGLQENIQPAFIFHILLCVPFCQKTTARCGATQVHAYHTAFARAAQKEDIPGTCCSIQTCTILYLYRNTTIHGCVFCGPKKGGQNGSTTHASGPVYKDFYCCMGRYTTKNQAPYTDGIYHVPQKWKKSIVVQYSQYYWIYPPVHQRSIYLIKILCCPQCNMFVYRNVYKLFCTCYNTAQRIACRLFTYCYYACLYPNCRNRRCMYQIYTSYYTYVNHENISSKSRINQANCK</sequence>
<organismHost>
    <name type="scientific">Ornithodoros moubata</name>
    <name type="common">Soft tick</name>
    <name type="synonym">Argasid tick</name>
    <dbReference type="NCBI Taxonomy" id="6938"/>
</organismHost>
<organism evidence="1">
    <name type="scientific">African swine fever virus</name>
    <name type="common">ASFV</name>
    <dbReference type="NCBI Taxonomy" id="10497"/>
    <lineage>
        <taxon>Viruses</taxon>
        <taxon>Varidnaviria</taxon>
        <taxon>Bamfordvirae</taxon>
        <taxon>Nucleocytoviricota</taxon>
        <taxon>Pokkesviricetes</taxon>
        <taxon>Asfuvirales</taxon>
        <taxon>Asfarviridae</taxon>
        <taxon>Asfivirus</taxon>
        <taxon>Asfivirus haemorrhagiae</taxon>
    </lineage>
</organism>
<proteinExistence type="predicted"/>
<accession>A0A6G7KU86</accession>